<protein>
    <recommendedName>
        <fullName evidence="3 7">Nuclease SbcCD subunit D</fullName>
    </recommendedName>
</protein>
<dbReference type="GO" id="GO:0008408">
    <property type="term" value="F:3'-5' exonuclease activity"/>
    <property type="evidence" value="ECO:0007669"/>
    <property type="project" value="InterPro"/>
</dbReference>
<evidence type="ECO:0000256" key="1">
    <source>
        <dbReference type="ARBA" id="ARBA00010555"/>
    </source>
</evidence>
<dbReference type="InterPro" id="IPR029052">
    <property type="entry name" value="Metallo-depent_PP-like"/>
</dbReference>
<dbReference type="PANTHER" id="PTHR30337:SF0">
    <property type="entry name" value="NUCLEASE SBCCD SUBUNIT D"/>
    <property type="match status" value="1"/>
</dbReference>
<keyword evidence="11" id="KW-1185">Reference proteome</keyword>
<keyword evidence="6 7" id="KW-0269">Exonuclease</keyword>
<dbReference type="OrthoDB" id="9773856at2"/>
<keyword evidence="7" id="KW-0235">DNA replication</keyword>
<evidence type="ECO:0000256" key="6">
    <source>
        <dbReference type="ARBA" id="ARBA00022839"/>
    </source>
</evidence>
<comment type="function">
    <text evidence="7">SbcCD cleaves DNA hairpin structures. These structures can inhibit DNA replication and are intermediates in certain DNA recombination reactions. The complex acts as a 3'-&gt;5' double strand exonuclease that can open hairpins. It also has a 5' single-strand endonuclease activity.</text>
</comment>
<sequence length="391" mass="44022">MTKYGNGGYRMKFFHMADLHLGRKLLGEPLWKEQQDLLSQVLRMADEEKPGAVLLCGDIYDKSIPSQEAVGLLDWFLEEMSVRGIQVFLISGNHDGAQRLQFASGILKKEGIHIAGTFKGRAEHIMLTDQFGPLHVWMLPFLRPGMLRPFAEEIPETYEEAVKTALPGAKLHKEERNVLLAHQFVTAGGERPEISDSEQHSLGGMDQVDASVFEAFDYVALGHIHRPQKIGDVKIRYAGSPLKYSFSEWKQTKSVTVAELGDKGTLSVRKLPLKPKTGMAVLKDTMEALVSDKYEKYREGYYLSVVVTDEEILEHPMERLRKIFPGMLEFAVENRRSRSGGISGSAKLTCLKKTPRDLFGEFYEKQNGIPMSDAEQELLQDIIESMEEVGS</sequence>
<dbReference type="KEGG" id="byl:A4V09_05420"/>
<dbReference type="GO" id="GO:0006310">
    <property type="term" value="P:DNA recombination"/>
    <property type="evidence" value="ECO:0007669"/>
    <property type="project" value="UniProtKB-KW"/>
</dbReference>
<dbReference type="PANTHER" id="PTHR30337">
    <property type="entry name" value="COMPONENT OF ATP-DEPENDENT DSDNA EXONUCLEASE"/>
    <property type="match status" value="1"/>
</dbReference>
<keyword evidence="4 7" id="KW-0540">Nuclease</keyword>
<dbReference type="AlphaFoldDB" id="A0A1C7I8B3"/>
<reference evidence="10" key="1">
    <citation type="submission" date="2017-04" db="EMBL/GenBank/DDBJ databases">
        <title>Complete Genome Sequences of Twelve Strains of a Stable Defined Moderately Diverse Mouse Microbiota 2 (sDMDMm2).</title>
        <authorList>
            <person name="Uchimura Y."/>
            <person name="Wyss M."/>
            <person name="Brugiroux S."/>
            <person name="Limenitakis J.P."/>
            <person name="Stecher B."/>
            <person name="McCoy K.D."/>
            <person name="Macpherson A.J."/>
        </authorList>
    </citation>
    <scope>NUCLEOTIDE SEQUENCE</scope>
    <source>
        <strain evidence="10">YL58</strain>
    </source>
</reference>
<keyword evidence="7" id="KW-0255">Endonuclease</keyword>
<dbReference type="Proteomes" id="UP000092574">
    <property type="component" value="Chromosome"/>
</dbReference>
<name>A0A1C7I8B3_9FIRM</name>
<dbReference type="InterPro" id="IPR041796">
    <property type="entry name" value="Mre11_N"/>
</dbReference>
<evidence type="ECO:0000259" key="8">
    <source>
        <dbReference type="Pfam" id="PF00149"/>
    </source>
</evidence>
<dbReference type="NCBIfam" id="TIGR00619">
    <property type="entry name" value="sbcd"/>
    <property type="match status" value="1"/>
</dbReference>
<dbReference type="Pfam" id="PF00149">
    <property type="entry name" value="Metallophos"/>
    <property type="match status" value="1"/>
</dbReference>
<evidence type="ECO:0000256" key="2">
    <source>
        <dbReference type="ARBA" id="ARBA00011322"/>
    </source>
</evidence>
<dbReference type="InterPro" id="IPR050535">
    <property type="entry name" value="DNA_Repair-Maintenance_Comp"/>
</dbReference>
<dbReference type="CDD" id="cd00840">
    <property type="entry name" value="MPP_Mre11_N"/>
    <property type="match status" value="1"/>
</dbReference>
<feature type="domain" description="Nuclease SbcCD subunit D C-terminal" evidence="9">
    <location>
        <begin position="279"/>
        <end position="366"/>
    </location>
</feature>
<dbReference type="Pfam" id="PF12320">
    <property type="entry name" value="SbcD_C"/>
    <property type="match status" value="1"/>
</dbReference>
<keyword evidence="5 7" id="KW-0378">Hydrolase</keyword>
<dbReference type="SUPFAM" id="SSF56300">
    <property type="entry name" value="Metallo-dependent phosphatases"/>
    <property type="match status" value="1"/>
</dbReference>
<dbReference type="GO" id="GO:0006260">
    <property type="term" value="P:DNA replication"/>
    <property type="evidence" value="ECO:0007669"/>
    <property type="project" value="UniProtKB-KW"/>
</dbReference>
<proteinExistence type="inferred from homology"/>
<evidence type="ECO:0000259" key="9">
    <source>
        <dbReference type="Pfam" id="PF12320"/>
    </source>
</evidence>
<evidence type="ECO:0000256" key="3">
    <source>
        <dbReference type="ARBA" id="ARBA00013365"/>
    </source>
</evidence>
<dbReference type="InterPro" id="IPR004593">
    <property type="entry name" value="SbcD"/>
</dbReference>
<dbReference type="GO" id="GO:0004519">
    <property type="term" value="F:endonuclease activity"/>
    <property type="evidence" value="ECO:0007669"/>
    <property type="project" value="UniProtKB-KW"/>
</dbReference>
<comment type="similarity">
    <text evidence="1 7">Belongs to the SbcD family.</text>
</comment>
<feature type="domain" description="Calcineurin-like phosphoesterase" evidence="8">
    <location>
        <begin position="11"/>
        <end position="227"/>
    </location>
</feature>
<evidence type="ECO:0000256" key="5">
    <source>
        <dbReference type="ARBA" id="ARBA00022801"/>
    </source>
</evidence>
<keyword evidence="7" id="KW-0233">DNA recombination</keyword>
<gene>
    <name evidence="7" type="primary">sbcD</name>
    <name evidence="10" type="ORF">A4V09_05420</name>
</gene>
<comment type="subunit">
    <text evidence="2 7">Heterodimer of SbcC and SbcD.</text>
</comment>
<dbReference type="InterPro" id="IPR026843">
    <property type="entry name" value="SbcD_C"/>
</dbReference>
<dbReference type="InterPro" id="IPR004843">
    <property type="entry name" value="Calcineurin-like_PHP"/>
</dbReference>
<evidence type="ECO:0000256" key="4">
    <source>
        <dbReference type="ARBA" id="ARBA00022722"/>
    </source>
</evidence>
<dbReference type="EMBL" id="CP015405">
    <property type="protein sequence ID" value="ANU75248.2"/>
    <property type="molecule type" value="Genomic_DNA"/>
</dbReference>
<evidence type="ECO:0000313" key="11">
    <source>
        <dbReference type="Proteomes" id="UP000092574"/>
    </source>
</evidence>
<evidence type="ECO:0000313" key="10">
    <source>
        <dbReference type="EMBL" id="ANU75248.2"/>
    </source>
</evidence>
<dbReference type="STRING" id="1796616.A4V09_05420"/>
<accession>A0A1C7I8B3</accession>
<evidence type="ECO:0000256" key="7">
    <source>
        <dbReference type="RuleBase" id="RU363069"/>
    </source>
</evidence>
<organism evidence="10 11">
    <name type="scientific">Blautia pseudococcoides</name>
    <dbReference type="NCBI Taxonomy" id="1796616"/>
    <lineage>
        <taxon>Bacteria</taxon>
        <taxon>Bacillati</taxon>
        <taxon>Bacillota</taxon>
        <taxon>Clostridia</taxon>
        <taxon>Lachnospirales</taxon>
        <taxon>Lachnospiraceae</taxon>
        <taxon>Blautia</taxon>
    </lineage>
</organism>
<dbReference type="Gene3D" id="3.60.21.10">
    <property type="match status" value="1"/>
</dbReference>